<gene>
    <name evidence="2" type="ORF">CcrBL10_gp248</name>
</gene>
<reference evidence="2 3" key="1">
    <citation type="submission" date="2018-07" db="EMBL/GenBank/DDBJ databases">
        <title>Giant CbK-like Caulobacter bacteriophages have genetically divergent genomes.</title>
        <authorList>
            <person name="Wilson K.M."/>
            <person name="Ely B."/>
        </authorList>
    </citation>
    <scope>NUCLEOTIDE SEQUENCE [LARGE SCALE GENOMIC DNA]</scope>
</reference>
<accession>A0A385EC63</accession>
<sequence length="49" mass="5498">MEQDRKCPHCGTYVPVYDSMADVLERMEGRIEELEDEVKALKIGDGLGA</sequence>
<evidence type="ECO:0000313" key="3">
    <source>
        <dbReference type="Proteomes" id="UP000258997"/>
    </source>
</evidence>
<feature type="coiled-coil region" evidence="1">
    <location>
        <begin position="17"/>
        <end position="44"/>
    </location>
</feature>
<name>A0A385EC63_9CAUD</name>
<evidence type="ECO:0000313" key="2">
    <source>
        <dbReference type="EMBL" id="AXQ68452.1"/>
    </source>
</evidence>
<protein>
    <submittedName>
        <fullName evidence="2">Uncharacterized protein</fullName>
    </submittedName>
</protein>
<organism evidence="2 3">
    <name type="scientific">Caulobacter phage CcrBL10</name>
    <dbReference type="NCBI Taxonomy" id="2283269"/>
    <lineage>
        <taxon>Viruses</taxon>
        <taxon>Duplodnaviria</taxon>
        <taxon>Heunggongvirae</taxon>
        <taxon>Uroviricota</taxon>
        <taxon>Caudoviricetes</taxon>
        <taxon>Jeanschmidtviridae</taxon>
        <taxon>Poindextervirus</taxon>
        <taxon>Poindextervirus BL10</taxon>
    </lineage>
</organism>
<keyword evidence="3" id="KW-1185">Reference proteome</keyword>
<dbReference type="Proteomes" id="UP000258997">
    <property type="component" value="Segment"/>
</dbReference>
<keyword evidence="1" id="KW-0175">Coiled coil</keyword>
<evidence type="ECO:0000256" key="1">
    <source>
        <dbReference type="SAM" id="Coils"/>
    </source>
</evidence>
<dbReference type="EMBL" id="MH588544">
    <property type="protein sequence ID" value="AXQ68452.1"/>
    <property type="molecule type" value="Genomic_DNA"/>
</dbReference>
<proteinExistence type="predicted"/>